<dbReference type="Pfam" id="PF07729">
    <property type="entry name" value="FCD"/>
    <property type="match status" value="1"/>
</dbReference>
<protein>
    <submittedName>
        <fullName evidence="6">Transcriptional regulator, GntR family</fullName>
    </submittedName>
</protein>
<dbReference type="InterPro" id="IPR011711">
    <property type="entry name" value="GntR_C"/>
</dbReference>
<dbReference type="RefSeq" id="WP_013424274.1">
    <property type="nucleotide sequence ID" value="NC_014666.1"/>
</dbReference>
<feature type="compositionally biased region" description="Polar residues" evidence="4">
    <location>
        <begin position="1"/>
        <end position="16"/>
    </location>
</feature>
<dbReference type="Proteomes" id="UP000002484">
    <property type="component" value="Chromosome"/>
</dbReference>
<dbReference type="Gene3D" id="1.10.10.10">
    <property type="entry name" value="Winged helix-like DNA-binding domain superfamily/Winged helix DNA-binding domain"/>
    <property type="match status" value="1"/>
</dbReference>
<dbReference type="PANTHER" id="PTHR43537:SF45">
    <property type="entry name" value="GNTR FAMILY REGULATORY PROTEIN"/>
    <property type="match status" value="1"/>
</dbReference>
<dbReference type="InParanoid" id="E3JD17"/>
<dbReference type="SMART" id="SM00345">
    <property type="entry name" value="HTH_GNTR"/>
    <property type="match status" value="1"/>
</dbReference>
<dbReference type="eggNOG" id="COG1802">
    <property type="taxonomic scope" value="Bacteria"/>
</dbReference>
<accession>E3JD17</accession>
<feature type="region of interest" description="Disordered" evidence="4">
    <location>
        <begin position="1"/>
        <end position="26"/>
    </location>
</feature>
<dbReference type="SUPFAM" id="SSF46785">
    <property type="entry name" value="Winged helix' DNA-binding domain"/>
    <property type="match status" value="1"/>
</dbReference>
<evidence type="ECO:0000259" key="5">
    <source>
        <dbReference type="PROSITE" id="PS50949"/>
    </source>
</evidence>
<dbReference type="SMART" id="SM00895">
    <property type="entry name" value="FCD"/>
    <property type="match status" value="1"/>
</dbReference>
<dbReference type="Gene3D" id="1.20.120.530">
    <property type="entry name" value="GntR ligand-binding domain-like"/>
    <property type="match status" value="1"/>
</dbReference>
<dbReference type="HOGENOM" id="CLU_017584_5_1_11"/>
<dbReference type="SUPFAM" id="SSF48008">
    <property type="entry name" value="GntR ligand-binding domain-like"/>
    <property type="match status" value="1"/>
</dbReference>
<proteinExistence type="predicted"/>
<gene>
    <name evidence="6" type="ordered locus">FraEuI1c_3136</name>
</gene>
<feature type="domain" description="HTH gntR-type" evidence="5">
    <location>
        <begin position="33"/>
        <end position="100"/>
    </location>
</feature>
<dbReference type="KEGG" id="fri:FraEuI1c_3136"/>
<evidence type="ECO:0000256" key="3">
    <source>
        <dbReference type="ARBA" id="ARBA00023163"/>
    </source>
</evidence>
<dbReference type="InterPro" id="IPR000524">
    <property type="entry name" value="Tscrpt_reg_HTH_GntR"/>
</dbReference>
<dbReference type="PANTHER" id="PTHR43537">
    <property type="entry name" value="TRANSCRIPTIONAL REGULATOR, GNTR FAMILY"/>
    <property type="match status" value="1"/>
</dbReference>
<dbReference type="Pfam" id="PF00392">
    <property type="entry name" value="GntR"/>
    <property type="match status" value="1"/>
</dbReference>
<dbReference type="AlphaFoldDB" id="E3JD17"/>
<evidence type="ECO:0000256" key="4">
    <source>
        <dbReference type="SAM" id="MobiDB-lite"/>
    </source>
</evidence>
<name>E3JD17_PSEI1</name>
<dbReference type="GO" id="GO:0003677">
    <property type="term" value="F:DNA binding"/>
    <property type="evidence" value="ECO:0007669"/>
    <property type="project" value="UniProtKB-KW"/>
</dbReference>
<sequence length="238" mass="26358">MSASTSHNPGSDNIRPSDSVRSEDGSDTRIEQLSLVDHAIAKIRDLLLTGTIAPGERVREEWLTERLGISRPPLREAMQVLVHQGLLQRLPRRGVRAVNLTDSDIWEIYSLRAVLDRFALELGVPVMSADLLTPMRTAVAAMRAAVKADDRARYVEANRAFHLGMIALGGNSRLTSSYENLMNQMQLVMSVNLARESGTDRLAGVRRHEELLAAIESGDLSRALAALEAHGELRYFKH</sequence>
<dbReference type="PROSITE" id="PS50949">
    <property type="entry name" value="HTH_GNTR"/>
    <property type="match status" value="1"/>
</dbReference>
<dbReference type="InterPro" id="IPR036390">
    <property type="entry name" value="WH_DNA-bd_sf"/>
</dbReference>
<evidence type="ECO:0000256" key="1">
    <source>
        <dbReference type="ARBA" id="ARBA00023015"/>
    </source>
</evidence>
<organism evidence="6 7">
    <name type="scientific">Pseudofrankia inefficax (strain DSM 45817 / CECT 9037 / DDB 130130 / EuI1c)</name>
    <name type="common">Frankia inefficax</name>
    <dbReference type="NCBI Taxonomy" id="298654"/>
    <lineage>
        <taxon>Bacteria</taxon>
        <taxon>Bacillati</taxon>
        <taxon>Actinomycetota</taxon>
        <taxon>Actinomycetes</taxon>
        <taxon>Frankiales</taxon>
        <taxon>Frankiaceae</taxon>
        <taxon>Pseudofrankia</taxon>
    </lineage>
</organism>
<dbReference type="InterPro" id="IPR008920">
    <property type="entry name" value="TF_FadR/GntR_C"/>
</dbReference>
<reference evidence="6 7" key="1">
    <citation type="submission" date="2010-10" db="EMBL/GenBank/DDBJ databases">
        <title>Complete sequence of Frankia sp. EuI1c.</title>
        <authorList>
            <consortium name="US DOE Joint Genome Institute"/>
            <person name="Lucas S."/>
            <person name="Copeland A."/>
            <person name="Lapidus A."/>
            <person name="Cheng J.-F."/>
            <person name="Bruce D."/>
            <person name="Goodwin L."/>
            <person name="Pitluck S."/>
            <person name="Chertkov O."/>
            <person name="Detter J.C."/>
            <person name="Han C."/>
            <person name="Tapia R."/>
            <person name="Land M."/>
            <person name="Hauser L."/>
            <person name="Jeffries C."/>
            <person name="Kyrpides N."/>
            <person name="Ivanova N."/>
            <person name="Mikhailova N."/>
            <person name="Beauchemin N."/>
            <person name="Sen A."/>
            <person name="Sur S.A."/>
            <person name="Gtari M."/>
            <person name="Wall L."/>
            <person name="Tisa L."/>
            <person name="Woyke T."/>
        </authorList>
    </citation>
    <scope>NUCLEOTIDE SEQUENCE [LARGE SCALE GENOMIC DNA]</scope>
    <source>
        <strain evidence="7">DSM 45817 / CECT 9037 / EuI1c</strain>
    </source>
</reference>
<keyword evidence="1" id="KW-0805">Transcription regulation</keyword>
<dbReference type="STRING" id="298654.FraEuI1c_3136"/>
<keyword evidence="2" id="KW-0238">DNA-binding</keyword>
<evidence type="ECO:0000313" key="7">
    <source>
        <dbReference type="Proteomes" id="UP000002484"/>
    </source>
</evidence>
<evidence type="ECO:0000313" key="6">
    <source>
        <dbReference type="EMBL" id="ADP81156.1"/>
    </source>
</evidence>
<dbReference type="GO" id="GO:0003700">
    <property type="term" value="F:DNA-binding transcription factor activity"/>
    <property type="evidence" value="ECO:0007669"/>
    <property type="project" value="InterPro"/>
</dbReference>
<keyword evidence="7" id="KW-1185">Reference proteome</keyword>
<dbReference type="InterPro" id="IPR036388">
    <property type="entry name" value="WH-like_DNA-bd_sf"/>
</dbReference>
<dbReference type="OrthoDB" id="3864082at2"/>
<keyword evidence="3" id="KW-0804">Transcription</keyword>
<evidence type="ECO:0000256" key="2">
    <source>
        <dbReference type="ARBA" id="ARBA00023125"/>
    </source>
</evidence>
<dbReference type="EMBL" id="CP002299">
    <property type="protein sequence ID" value="ADP81156.1"/>
    <property type="molecule type" value="Genomic_DNA"/>
</dbReference>
<dbReference type="CDD" id="cd07377">
    <property type="entry name" value="WHTH_GntR"/>
    <property type="match status" value="1"/>
</dbReference>